<proteinExistence type="inferred from homology"/>
<comment type="subcellular location">
    <subcellularLocation>
        <location evidence="1 7">Cell membrane</location>
        <topology evidence="1 7">Multi-pass membrane protein</topology>
    </subcellularLocation>
</comment>
<sequence>MTTTILSIKNKEGRIQKIAPYALLLPSLIVLGFFMFWPFLYTIYLSFFDWNMVSTTKEFVGFENYIDVLKDPVTWKVMGNTMLYIVLLLAVNFVVPYIFAYVVEFVLQRMKGFYKSAFFLPAFISLVVGSILFTWILNPVSGPVAIIAGWFNITIPIWSKLDGWVIVVITLITSWKIWGYHFILLFASISGISKEVIEAARLDNIPLWRIFFRIVVPMSSSTGIYVFIITIVQGLQFAFTPIKVITQGGPNYASSNVIYQAFHEAFVLYRTGHSAALSTITMIIFIFLLIVEFKFVERRIYYENK</sequence>
<dbReference type="InterPro" id="IPR051393">
    <property type="entry name" value="ABC_transporter_permease"/>
</dbReference>
<accession>A0A431UTT1</accession>
<evidence type="ECO:0000313" key="9">
    <source>
        <dbReference type="EMBL" id="RTQ93783.1"/>
    </source>
</evidence>
<dbReference type="Gene3D" id="1.10.3720.10">
    <property type="entry name" value="MetI-like"/>
    <property type="match status" value="1"/>
</dbReference>
<evidence type="ECO:0000313" key="10">
    <source>
        <dbReference type="Proteomes" id="UP000276349"/>
    </source>
</evidence>
<feature type="transmembrane region" description="Helical" evidence="7">
    <location>
        <begin position="210"/>
        <end position="232"/>
    </location>
</feature>
<dbReference type="InterPro" id="IPR035906">
    <property type="entry name" value="MetI-like_sf"/>
</dbReference>
<dbReference type="PANTHER" id="PTHR30193">
    <property type="entry name" value="ABC TRANSPORTER PERMEASE PROTEIN"/>
    <property type="match status" value="1"/>
</dbReference>
<name>A0A431UTT1_9BACI</name>
<feature type="domain" description="ABC transmembrane type-1" evidence="8">
    <location>
        <begin position="78"/>
        <end position="292"/>
    </location>
</feature>
<dbReference type="GO" id="GO:0005886">
    <property type="term" value="C:plasma membrane"/>
    <property type="evidence" value="ECO:0007669"/>
    <property type="project" value="UniProtKB-SubCell"/>
</dbReference>
<evidence type="ECO:0000256" key="2">
    <source>
        <dbReference type="ARBA" id="ARBA00022448"/>
    </source>
</evidence>
<protein>
    <submittedName>
        <fullName evidence="9">Sugar ABC transporter permease</fullName>
    </submittedName>
</protein>
<evidence type="ECO:0000259" key="8">
    <source>
        <dbReference type="PROSITE" id="PS50928"/>
    </source>
</evidence>
<keyword evidence="10" id="KW-1185">Reference proteome</keyword>
<dbReference type="PROSITE" id="PS50928">
    <property type="entry name" value="ABC_TM1"/>
    <property type="match status" value="1"/>
</dbReference>
<comment type="caution">
    <text evidence="9">The sequence shown here is derived from an EMBL/GenBank/DDBJ whole genome shotgun (WGS) entry which is preliminary data.</text>
</comment>
<feature type="transmembrane region" description="Helical" evidence="7">
    <location>
        <begin position="164"/>
        <end position="189"/>
    </location>
</feature>
<keyword evidence="5 7" id="KW-1133">Transmembrane helix</keyword>
<evidence type="ECO:0000256" key="3">
    <source>
        <dbReference type="ARBA" id="ARBA00022475"/>
    </source>
</evidence>
<evidence type="ECO:0000256" key="6">
    <source>
        <dbReference type="ARBA" id="ARBA00023136"/>
    </source>
</evidence>
<evidence type="ECO:0000256" key="7">
    <source>
        <dbReference type="RuleBase" id="RU363032"/>
    </source>
</evidence>
<dbReference type="Pfam" id="PF00528">
    <property type="entry name" value="BPD_transp_1"/>
    <property type="match status" value="1"/>
</dbReference>
<evidence type="ECO:0000256" key="5">
    <source>
        <dbReference type="ARBA" id="ARBA00022989"/>
    </source>
</evidence>
<comment type="similarity">
    <text evidence="7">Belongs to the binding-protein-dependent transport system permease family.</text>
</comment>
<dbReference type="PANTHER" id="PTHR30193:SF37">
    <property type="entry name" value="INNER MEMBRANE ABC TRANSPORTER PERMEASE PROTEIN YCJO"/>
    <property type="match status" value="1"/>
</dbReference>
<gene>
    <name evidence="9" type="ORF">EKG35_07550</name>
</gene>
<keyword evidence="4 7" id="KW-0812">Transmembrane</keyword>
<feature type="transmembrane region" description="Helical" evidence="7">
    <location>
        <begin position="82"/>
        <end position="106"/>
    </location>
</feature>
<feature type="transmembrane region" description="Helical" evidence="7">
    <location>
        <begin position="118"/>
        <end position="137"/>
    </location>
</feature>
<keyword evidence="6 7" id="KW-0472">Membrane</keyword>
<evidence type="ECO:0000256" key="1">
    <source>
        <dbReference type="ARBA" id="ARBA00004651"/>
    </source>
</evidence>
<feature type="transmembrane region" description="Helical" evidence="7">
    <location>
        <begin position="21"/>
        <end position="44"/>
    </location>
</feature>
<feature type="transmembrane region" description="Helical" evidence="7">
    <location>
        <begin position="275"/>
        <end position="296"/>
    </location>
</feature>
<dbReference type="EMBL" id="RXNR01000016">
    <property type="protein sequence ID" value="RTQ93783.1"/>
    <property type="molecule type" value="Genomic_DNA"/>
</dbReference>
<dbReference type="Proteomes" id="UP000276349">
    <property type="component" value="Unassembled WGS sequence"/>
</dbReference>
<evidence type="ECO:0000256" key="4">
    <source>
        <dbReference type="ARBA" id="ARBA00022692"/>
    </source>
</evidence>
<keyword evidence="2 7" id="KW-0813">Transport</keyword>
<dbReference type="InterPro" id="IPR000515">
    <property type="entry name" value="MetI-like"/>
</dbReference>
<reference evidence="9 10" key="1">
    <citation type="submission" date="2018-12" db="EMBL/GenBank/DDBJ databases">
        <authorList>
            <person name="Yu L."/>
        </authorList>
    </citation>
    <scope>NUCLEOTIDE SEQUENCE [LARGE SCALE GENOMIC DNA]</scope>
    <source>
        <strain evidence="9 10">S5H2222</strain>
    </source>
</reference>
<dbReference type="GO" id="GO:0055085">
    <property type="term" value="P:transmembrane transport"/>
    <property type="evidence" value="ECO:0007669"/>
    <property type="project" value="InterPro"/>
</dbReference>
<dbReference type="OrthoDB" id="9809173at2"/>
<dbReference type="RefSeq" id="WP_126293835.1">
    <property type="nucleotide sequence ID" value="NZ_CP155468.1"/>
</dbReference>
<dbReference type="SUPFAM" id="SSF161098">
    <property type="entry name" value="MetI-like"/>
    <property type="match status" value="1"/>
</dbReference>
<dbReference type="AlphaFoldDB" id="A0A431UTT1"/>
<keyword evidence="3" id="KW-1003">Cell membrane</keyword>
<organism evidence="9 10">
    <name type="scientific">Lysinibacillus telephonicus</name>
    <dbReference type="NCBI Taxonomy" id="1714840"/>
    <lineage>
        <taxon>Bacteria</taxon>
        <taxon>Bacillati</taxon>
        <taxon>Bacillota</taxon>
        <taxon>Bacilli</taxon>
        <taxon>Bacillales</taxon>
        <taxon>Bacillaceae</taxon>
        <taxon>Lysinibacillus</taxon>
    </lineage>
</organism>